<dbReference type="AlphaFoldDB" id="A0A8J8P380"/>
<feature type="coiled-coil region" evidence="1">
    <location>
        <begin position="327"/>
        <end position="363"/>
    </location>
</feature>
<reference evidence="3" key="1">
    <citation type="submission" date="2019-06" db="EMBL/GenBank/DDBJ databases">
        <authorList>
            <person name="Zheng W."/>
        </authorList>
    </citation>
    <scope>NUCLEOTIDE SEQUENCE</scope>
    <source>
        <strain evidence="3">QDHG01</strain>
    </source>
</reference>
<name>A0A8J8P380_HALGN</name>
<accession>A0A8J8P380</accession>
<proteinExistence type="predicted"/>
<keyword evidence="4" id="KW-1185">Reference proteome</keyword>
<evidence type="ECO:0000256" key="1">
    <source>
        <dbReference type="SAM" id="Coils"/>
    </source>
</evidence>
<sequence length="532" mass="62300">MDEMNIVTQNFDSTFVWCQQNDLIRPLPECPFCKIPMRVTINSKNIHDAREYSCHNKCGQTVSIREGSFTDEFKCTLMELVRVIFYYYCRGYSVDTVHKEIANGISRSGGIDMCKQMVHNIFTFVREIISDRVTRDIKKKKLGGPGFEVWMDSYKLNLKTNSGVEEFWIVAFIERETNRSRAYITNDIKVDTIALFIAKTVGRHTTLCTPYYHQVGWEFLDKFYDHQRLKKDKSDLRGAEQEQAERKQQNRHILTGFEYMWAQIKELELVFMKMGEKTRRLRRVKNLLQPYMGEMVWRIECRTLEEKRKYLLKTLCVKEWGKYVRRLEKLQKKQEKVNAKNVAEEMLIELEHEQKKKKRVRRRLGGMGVVDPLLQTNSMPDEEDDPIEERRIMFGEVSSDSDSAEDDEDEDKEKEDKDEGYKSDDSVKAARGGAHGACEEDDDEFMIVMHAVRERKKLEADSGKPLLKDRLSQTGWKVKNNFFKLNNANIDERDRIDVFNGPALQPEKAKKENGQDGADSESEDDVVILDYL</sequence>
<comment type="caution">
    <text evidence="3">The sequence shown here is derived from an EMBL/GenBank/DDBJ whole genome shotgun (WGS) entry which is preliminary data.</text>
</comment>
<dbReference type="OrthoDB" id="10067637at2759"/>
<evidence type="ECO:0000256" key="2">
    <source>
        <dbReference type="SAM" id="MobiDB-lite"/>
    </source>
</evidence>
<gene>
    <name evidence="3" type="ORF">FGO68_gene2568</name>
</gene>
<dbReference type="EMBL" id="RRYP01002281">
    <property type="protein sequence ID" value="TNV84954.1"/>
    <property type="molecule type" value="Genomic_DNA"/>
</dbReference>
<protein>
    <submittedName>
        <fullName evidence="3">Uncharacterized protein</fullName>
    </submittedName>
</protein>
<organism evidence="3 4">
    <name type="scientific">Halteria grandinella</name>
    <dbReference type="NCBI Taxonomy" id="5974"/>
    <lineage>
        <taxon>Eukaryota</taxon>
        <taxon>Sar</taxon>
        <taxon>Alveolata</taxon>
        <taxon>Ciliophora</taxon>
        <taxon>Intramacronucleata</taxon>
        <taxon>Spirotrichea</taxon>
        <taxon>Stichotrichia</taxon>
        <taxon>Sporadotrichida</taxon>
        <taxon>Halteriidae</taxon>
        <taxon>Halteria</taxon>
    </lineage>
</organism>
<evidence type="ECO:0000313" key="3">
    <source>
        <dbReference type="EMBL" id="TNV84954.1"/>
    </source>
</evidence>
<feature type="region of interest" description="Disordered" evidence="2">
    <location>
        <begin position="395"/>
        <end position="441"/>
    </location>
</feature>
<evidence type="ECO:0000313" key="4">
    <source>
        <dbReference type="Proteomes" id="UP000785679"/>
    </source>
</evidence>
<feature type="region of interest" description="Disordered" evidence="2">
    <location>
        <begin position="500"/>
        <end position="525"/>
    </location>
</feature>
<keyword evidence="1" id="KW-0175">Coiled coil</keyword>
<feature type="compositionally biased region" description="Acidic residues" evidence="2">
    <location>
        <begin position="402"/>
        <end position="413"/>
    </location>
</feature>
<feature type="compositionally biased region" description="Basic and acidic residues" evidence="2">
    <location>
        <begin position="414"/>
        <end position="428"/>
    </location>
</feature>
<dbReference type="Proteomes" id="UP000785679">
    <property type="component" value="Unassembled WGS sequence"/>
</dbReference>